<dbReference type="Gene3D" id="3.40.630.30">
    <property type="match status" value="1"/>
</dbReference>
<dbReference type="CDD" id="cd04301">
    <property type="entry name" value="NAT_SF"/>
    <property type="match status" value="1"/>
</dbReference>
<dbReference type="EMBL" id="VHSG01000025">
    <property type="protein sequence ID" value="TQV70231.1"/>
    <property type="molecule type" value="Genomic_DNA"/>
</dbReference>
<reference evidence="4 5" key="1">
    <citation type="submission" date="2019-06" db="EMBL/GenBank/DDBJ databases">
        <title>Whole genome sequence for Cellvibrionaceae sp. R142.</title>
        <authorList>
            <person name="Wang G."/>
        </authorList>
    </citation>
    <scope>NUCLEOTIDE SEQUENCE [LARGE SCALE GENOMIC DNA]</scope>
    <source>
        <strain evidence="4 5">R142</strain>
    </source>
</reference>
<dbReference type="PANTHER" id="PTHR43072:SF51">
    <property type="entry name" value="ABC SUPERFAMILY TRANSPORT PROTEIN"/>
    <property type="match status" value="1"/>
</dbReference>
<evidence type="ECO:0000259" key="3">
    <source>
        <dbReference type="PROSITE" id="PS51186"/>
    </source>
</evidence>
<dbReference type="Pfam" id="PF00583">
    <property type="entry name" value="Acetyltransf_1"/>
    <property type="match status" value="1"/>
</dbReference>
<organism evidence="4 5">
    <name type="scientific">Exilibacterium tricleocarpae</name>
    <dbReference type="NCBI Taxonomy" id="2591008"/>
    <lineage>
        <taxon>Bacteria</taxon>
        <taxon>Pseudomonadati</taxon>
        <taxon>Pseudomonadota</taxon>
        <taxon>Gammaproteobacteria</taxon>
        <taxon>Cellvibrionales</taxon>
        <taxon>Cellvibrionaceae</taxon>
        <taxon>Exilibacterium</taxon>
    </lineage>
</organism>
<feature type="domain" description="N-acetyltransferase" evidence="3">
    <location>
        <begin position="1"/>
        <end position="144"/>
    </location>
</feature>
<dbReference type="PROSITE" id="PS51186">
    <property type="entry name" value="GNAT"/>
    <property type="match status" value="1"/>
</dbReference>
<keyword evidence="1 4" id="KW-0808">Transferase</keyword>
<dbReference type="OrthoDB" id="1450704at2"/>
<evidence type="ECO:0000313" key="4">
    <source>
        <dbReference type="EMBL" id="TQV70231.1"/>
    </source>
</evidence>
<dbReference type="PANTHER" id="PTHR43072">
    <property type="entry name" value="N-ACETYLTRANSFERASE"/>
    <property type="match status" value="1"/>
</dbReference>
<name>A0A545SZ63_9GAMM</name>
<dbReference type="SUPFAM" id="SSF55729">
    <property type="entry name" value="Acyl-CoA N-acyltransferases (Nat)"/>
    <property type="match status" value="1"/>
</dbReference>
<gene>
    <name evidence="4" type="ORF">FKG94_21975</name>
</gene>
<evidence type="ECO:0000256" key="1">
    <source>
        <dbReference type="ARBA" id="ARBA00022679"/>
    </source>
</evidence>
<evidence type="ECO:0000256" key="2">
    <source>
        <dbReference type="ARBA" id="ARBA00023315"/>
    </source>
</evidence>
<protein>
    <submittedName>
        <fullName evidence="4">GNAT family N-acetyltransferase</fullName>
    </submittedName>
</protein>
<dbReference type="GO" id="GO:0016747">
    <property type="term" value="F:acyltransferase activity, transferring groups other than amino-acyl groups"/>
    <property type="evidence" value="ECO:0007669"/>
    <property type="project" value="InterPro"/>
</dbReference>
<dbReference type="AlphaFoldDB" id="A0A545SZ63"/>
<dbReference type="InterPro" id="IPR000182">
    <property type="entry name" value="GNAT_dom"/>
</dbReference>
<dbReference type="InterPro" id="IPR016181">
    <property type="entry name" value="Acyl_CoA_acyltransferase"/>
</dbReference>
<keyword evidence="2" id="KW-0012">Acyltransferase</keyword>
<proteinExistence type="predicted"/>
<comment type="caution">
    <text evidence="4">The sequence shown here is derived from an EMBL/GenBank/DDBJ whole genome shotgun (WGS) entry which is preliminary data.</text>
</comment>
<keyword evidence="5" id="KW-1185">Reference proteome</keyword>
<accession>A0A545SZ63</accession>
<dbReference type="Proteomes" id="UP000319732">
    <property type="component" value="Unassembled WGS sequence"/>
</dbReference>
<evidence type="ECO:0000313" key="5">
    <source>
        <dbReference type="Proteomes" id="UP000319732"/>
    </source>
</evidence>
<sequence length="144" mass="16314">MHDLPQLLEFEQGVIAVERPFAKNLKSGKITYYELEQLIADPNAELLVAELEGALIGSGYAEIRKSKPHFKHPYFSYLGFMYVDPGYRGMGVNKQLIEALMAWSKSRGVYEVSLDVYSENAAAIRAYEKAGFRKNLVQMCVELE</sequence>